<dbReference type="Pfam" id="PF01336">
    <property type="entry name" value="tRNA_anti-codon"/>
    <property type="match status" value="1"/>
</dbReference>
<evidence type="ECO:0000313" key="13">
    <source>
        <dbReference type="Proteomes" id="UP000199488"/>
    </source>
</evidence>
<evidence type="ECO:0000256" key="5">
    <source>
        <dbReference type="ARBA" id="ARBA00022679"/>
    </source>
</evidence>
<evidence type="ECO:0000256" key="2">
    <source>
        <dbReference type="ARBA" id="ARBA00009496"/>
    </source>
</evidence>
<accession>A0A1H2VPQ0</accession>
<dbReference type="InterPro" id="IPR016195">
    <property type="entry name" value="Pol/histidinol_Pase-like"/>
</dbReference>
<dbReference type="GO" id="GO:0008408">
    <property type="term" value="F:3'-5' exonuclease activity"/>
    <property type="evidence" value="ECO:0007669"/>
    <property type="project" value="InterPro"/>
</dbReference>
<protein>
    <recommendedName>
        <fullName evidence="4">DNA polymerase III subunit alpha</fullName>
        <ecNumber evidence="3">2.7.7.7</ecNumber>
    </recommendedName>
</protein>
<evidence type="ECO:0000256" key="1">
    <source>
        <dbReference type="ARBA" id="ARBA00004496"/>
    </source>
</evidence>
<keyword evidence="13" id="KW-1185">Reference proteome</keyword>
<dbReference type="GO" id="GO:0003887">
    <property type="term" value="F:DNA-directed DNA polymerase activity"/>
    <property type="evidence" value="ECO:0007669"/>
    <property type="project" value="UniProtKB-KW"/>
</dbReference>
<dbReference type="GO" id="GO:0005737">
    <property type="term" value="C:cytoplasm"/>
    <property type="evidence" value="ECO:0007669"/>
    <property type="project" value="UniProtKB-SubCell"/>
</dbReference>
<keyword evidence="7" id="KW-0235">DNA replication</keyword>
<evidence type="ECO:0000256" key="8">
    <source>
        <dbReference type="ARBA" id="ARBA00022932"/>
    </source>
</evidence>
<dbReference type="STRING" id="1122204.SAMN05421781_2172"/>
<evidence type="ECO:0000313" key="12">
    <source>
        <dbReference type="EMBL" id="SDW69839.1"/>
    </source>
</evidence>
<dbReference type="NCBIfam" id="TIGR00594">
    <property type="entry name" value="polc"/>
    <property type="match status" value="1"/>
</dbReference>
<dbReference type="EMBL" id="FNNC01000004">
    <property type="protein sequence ID" value="SDW69839.1"/>
    <property type="molecule type" value="Genomic_DNA"/>
</dbReference>
<dbReference type="InterPro" id="IPR041931">
    <property type="entry name" value="DNA_pol3_alpha_thumb_dom"/>
</dbReference>
<evidence type="ECO:0000256" key="3">
    <source>
        <dbReference type="ARBA" id="ARBA00012417"/>
    </source>
</evidence>
<dbReference type="Pfam" id="PF02811">
    <property type="entry name" value="PHP"/>
    <property type="match status" value="1"/>
</dbReference>
<evidence type="ECO:0000256" key="10">
    <source>
        <dbReference type="ARBA" id="ARBA00049244"/>
    </source>
</evidence>
<dbReference type="InterPro" id="IPR004365">
    <property type="entry name" value="NA-bd_OB_tRNA"/>
</dbReference>
<sequence length="1098" mass="124690">MSLHAYSEYSILQSTIRLENLVRKAKEYNWPAAAVTDRDTMHGAVAFYRLCRQYQVKGLPGLELWVQGDTKEDEEFPVVALPQNNLGYEQLMRWAGDKQQNRQVTWEQLADSAGCLFILPLENSEPGTFKHSTDALHAFFEKWSRRFRPDTLWIEAPRAGEERVWKEAAEQFGLPMAASPLINMQTTEEERAYKLLHAVKKGSVWKDTVIEQRPFSLEMWQQEASVMYEAEHIANWKRAADKCYVDISLGETHLPVFPAPREQSAGLYLKKLAEKGMQKRYNAVSEQMRERLKHELNVIIDAGFADYFLIVQDFVAFAKKQGMYVGPGRGSAAGSLVSYLIGITDVDPLQYDLLFERFLNPERAALPDIDIDFPDHRREEVLHYLRNKYGENHVAQIVTFNTFGARAAIRDAGRVLEIPQGLINRTAGMFSSADSIAGKTAGDKQLQQWQQNEPKVESLLRAASFLEGLPRQTSIHAAGIVLSSEQLESYTPLMERNGSLLLTQYPMEDLEALGLVKIDLLGLRNLTLLEYMTEAVQKVEKDFQLRRIPMDDEKTYQQLSEGKTNGIFQLESAGMKSALQQIRPDRFEDIAAVSALYRPGPMAQIPLYAERKHGIKEMPDLPEHIEDIAGSTYGIIVYQEQIMQIAVKVAGYSMGEADSFRRAISKKDAGEMKKEEKRFLEKAAASGVSKTEAEKIFSWIEQFANYGFNKSHAVAYSVISYQLAYIKAHYPAVFFSSLMTSHVRSEEKFLEYQREAKELGIRLLPPSINQSGYGFRIEEGNLRFGLNIIKQAGKNNIQMILKERNSGGRFEYWLDFLHRVDTRAIGRQGFVYLIQAGVFDEFGVERSTLLASLDRSLRMIEGEQEFQEFGTELAPRMRWIEAEPLTREEKLEMEKEASGYYLSGHPLDAYNELFAAFRLWDLGSSLPADNQLRWAGGFVRAVKTVRTKNGQSMCFLTMDDGSGELEVVVFPNVYRNVRSLLTEKSILLIQGRTDKQARSSKMIAEACLSLQELEKQSENTLFVKLPKEDGERALRRIKQVLRQSPGAVPVIVYDGQHKRTIQLENSLKTNAGSACIRELEKVVSKESIILKSNKGAAD</sequence>
<dbReference type="Gene3D" id="3.20.20.140">
    <property type="entry name" value="Metal-dependent hydrolases"/>
    <property type="match status" value="1"/>
</dbReference>
<evidence type="ECO:0000256" key="9">
    <source>
        <dbReference type="ARBA" id="ARBA00025611"/>
    </source>
</evidence>
<dbReference type="CDD" id="cd04485">
    <property type="entry name" value="DnaE_OBF"/>
    <property type="match status" value="1"/>
</dbReference>
<comment type="catalytic activity">
    <reaction evidence="10">
        <text>DNA(n) + a 2'-deoxyribonucleoside 5'-triphosphate = DNA(n+1) + diphosphate</text>
        <dbReference type="Rhea" id="RHEA:22508"/>
        <dbReference type="Rhea" id="RHEA-COMP:17339"/>
        <dbReference type="Rhea" id="RHEA-COMP:17340"/>
        <dbReference type="ChEBI" id="CHEBI:33019"/>
        <dbReference type="ChEBI" id="CHEBI:61560"/>
        <dbReference type="ChEBI" id="CHEBI:173112"/>
        <dbReference type="EC" id="2.7.7.7"/>
    </reaction>
</comment>
<dbReference type="SMART" id="SM00481">
    <property type="entry name" value="POLIIIAc"/>
    <property type="match status" value="1"/>
</dbReference>
<reference evidence="12 13" key="1">
    <citation type="submission" date="2016-10" db="EMBL/GenBank/DDBJ databases">
        <authorList>
            <person name="de Groot N.N."/>
        </authorList>
    </citation>
    <scope>NUCLEOTIDE SEQUENCE [LARGE SCALE GENOMIC DNA]</scope>
    <source>
        <strain evidence="12 13">DSM 23126</strain>
    </source>
</reference>
<dbReference type="InterPro" id="IPR004805">
    <property type="entry name" value="DnaE2/DnaE/PolC"/>
</dbReference>
<keyword evidence="8" id="KW-0239">DNA-directed DNA polymerase</keyword>
<comment type="similarity">
    <text evidence="2">Belongs to the DNA polymerase type-C family. DnaE subfamily.</text>
</comment>
<dbReference type="SUPFAM" id="SSF89550">
    <property type="entry name" value="PHP domain-like"/>
    <property type="match status" value="1"/>
</dbReference>
<dbReference type="InterPro" id="IPR011708">
    <property type="entry name" value="DNA_pol3_alpha_NTPase_dom"/>
</dbReference>
<dbReference type="RefSeq" id="WP_091614858.1">
    <property type="nucleotide sequence ID" value="NZ_FNNC01000004.1"/>
</dbReference>
<proteinExistence type="inferred from homology"/>
<dbReference type="Pfam" id="PF17657">
    <property type="entry name" value="DNA_pol3_finger"/>
    <property type="match status" value="1"/>
</dbReference>
<dbReference type="PANTHER" id="PTHR32294:SF0">
    <property type="entry name" value="DNA POLYMERASE III SUBUNIT ALPHA"/>
    <property type="match status" value="1"/>
</dbReference>
<comment type="subcellular location">
    <subcellularLocation>
        <location evidence="1">Cytoplasm</location>
    </subcellularLocation>
</comment>
<dbReference type="InterPro" id="IPR004013">
    <property type="entry name" value="PHP_dom"/>
</dbReference>
<dbReference type="NCBIfam" id="NF004226">
    <property type="entry name" value="PRK05673.1"/>
    <property type="match status" value="1"/>
</dbReference>
<dbReference type="CDD" id="cd07431">
    <property type="entry name" value="PHP_PolIIIA"/>
    <property type="match status" value="1"/>
</dbReference>
<feature type="domain" description="Polymerase/histidinol phosphatase N-terminal" evidence="11">
    <location>
        <begin position="1"/>
        <end position="68"/>
    </location>
</feature>
<organism evidence="12 13">
    <name type="scientific">Marinococcus luteus</name>
    <dbReference type="NCBI Taxonomy" id="1122204"/>
    <lineage>
        <taxon>Bacteria</taxon>
        <taxon>Bacillati</taxon>
        <taxon>Bacillota</taxon>
        <taxon>Bacilli</taxon>
        <taxon>Bacillales</taxon>
        <taxon>Bacillaceae</taxon>
        <taxon>Marinococcus</taxon>
    </lineage>
</organism>
<dbReference type="Gene3D" id="1.10.150.870">
    <property type="match status" value="1"/>
</dbReference>
<dbReference type="Pfam" id="PF14579">
    <property type="entry name" value="HHH_6"/>
    <property type="match status" value="1"/>
</dbReference>
<dbReference type="GO" id="GO:0006260">
    <property type="term" value="P:DNA replication"/>
    <property type="evidence" value="ECO:0007669"/>
    <property type="project" value="UniProtKB-KW"/>
</dbReference>
<dbReference type="InterPro" id="IPR040982">
    <property type="entry name" value="DNA_pol3_finger"/>
</dbReference>
<name>A0A1H2VPQ0_9BACI</name>
<evidence type="ECO:0000256" key="4">
    <source>
        <dbReference type="ARBA" id="ARBA00019114"/>
    </source>
</evidence>
<dbReference type="Pfam" id="PF07733">
    <property type="entry name" value="DNA_pol3_alpha"/>
    <property type="match status" value="1"/>
</dbReference>
<gene>
    <name evidence="12" type="ORF">SAMN05421781_2172</name>
</gene>
<keyword evidence="6" id="KW-0548">Nucleotidyltransferase</keyword>
<evidence type="ECO:0000259" key="11">
    <source>
        <dbReference type="SMART" id="SM00481"/>
    </source>
</evidence>
<dbReference type="Gene3D" id="1.10.10.1600">
    <property type="entry name" value="Bacterial DNA polymerase III alpha subunit, thumb domain"/>
    <property type="match status" value="1"/>
</dbReference>
<dbReference type="EC" id="2.7.7.7" evidence="3"/>
<dbReference type="InterPro" id="IPR003141">
    <property type="entry name" value="Pol/His_phosphatase_N"/>
</dbReference>
<dbReference type="InterPro" id="IPR029460">
    <property type="entry name" value="DNAPol_HHH"/>
</dbReference>
<evidence type="ECO:0000256" key="7">
    <source>
        <dbReference type="ARBA" id="ARBA00022705"/>
    </source>
</evidence>
<dbReference type="OrthoDB" id="9803237at2"/>
<dbReference type="Proteomes" id="UP000199488">
    <property type="component" value="Unassembled WGS sequence"/>
</dbReference>
<comment type="function">
    <text evidence="9">DNA polymerase III is a complex, multichain enzyme responsible for most of the replicative synthesis in bacteria. This DNA polymerase also exhibits 3' to 5' exonuclease activity. The alpha chain is the DNA polymerase.</text>
</comment>
<keyword evidence="5" id="KW-0808">Transferase</keyword>
<dbReference type="PANTHER" id="PTHR32294">
    <property type="entry name" value="DNA POLYMERASE III SUBUNIT ALPHA"/>
    <property type="match status" value="1"/>
</dbReference>
<dbReference type="AlphaFoldDB" id="A0A1H2VPQ0"/>
<evidence type="ECO:0000256" key="6">
    <source>
        <dbReference type="ARBA" id="ARBA00022695"/>
    </source>
</evidence>
<dbReference type="GO" id="GO:0003676">
    <property type="term" value="F:nucleic acid binding"/>
    <property type="evidence" value="ECO:0007669"/>
    <property type="project" value="InterPro"/>
</dbReference>